<evidence type="ECO:0000313" key="2">
    <source>
        <dbReference type="EMBL" id="HHE54650.1"/>
    </source>
</evidence>
<dbReference type="Pfam" id="PF13480">
    <property type="entry name" value="Acetyltransf_6"/>
    <property type="match status" value="1"/>
</dbReference>
<evidence type="ECO:0000259" key="1">
    <source>
        <dbReference type="Pfam" id="PF13480"/>
    </source>
</evidence>
<sequence>MSRFPEIIKTTVITKLDEFYTLEQEWDQLIDSMPDYLPTMTFQWHRAWLEVNQPKIQKIHIFVFRDQEENVIGIVPLVKTQASLFRKKLMVYTFSGARDQIKTLIICKHEHHIQLLLELLTHFYEKHHDWDLLTLRRLASSHADEIFLERILKKHHWPFSVESQLKIPYIFLEGDFESYFKSRKKHFRNEVKRKSKQLNKMGNVRYRVLTSPIDEKDFNRFVEMENAGWKGNNKSSLLHRERLLALFKNLSQLESKPLKLVMYKMLLNEQLISASLCFQTKNSLHVFKIAYDEKFKRQSPGLLLRLFEIEDAFARGLKIYDFSGKAQRWMRDFTNRQHYVMDYIIYRKTLASLIRYLGFTRLKPLIKHSSISEKFLKNLIDE</sequence>
<protein>
    <submittedName>
        <fullName evidence="2">GNAT family N-acetyltransferase</fullName>
    </submittedName>
</protein>
<accession>A0A7V5H336</accession>
<dbReference type="AlphaFoldDB" id="A0A7V5H336"/>
<proteinExistence type="predicted"/>
<dbReference type="Proteomes" id="UP000886111">
    <property type="component" value="Unassembled WGS sequence"/>
</dbReference>
<gene>
    <name evidence="2" type="ORF">ENL21_02630</name>
</gene>
<comment type="caution">
    <text evidence="2">The sequence shown here is derived from an EMBL/GenBank/DDBJ whole genome shotgun (WGS) entry which is preliminary data.</text>
</comment>
<dbReference type="InterPro" id="IPR038740">
    <property type="entry name" value="BioF2-like_GNAT_dom"/>
</dbReference>
<dbReference type="InterPro" id="IPR016181">
    <property type="entry name" value="Acyl_CoA_acyltransferase"/>
</dbReference>
<dbReference type="SUPFAM" id="SSF55729">
    <property type="entry name" value="Acyl-CoA N-acyltransferases (Nat)"/>
    <property type="match status" value="1"/>
</dbReference>
<dbReference type="EMBL" id="DRTD01000189">
    <property type="protein sequence ID" value="HHE54650.1"/>
    <property type="molecule type" value="Genomic_DNA"/>
</dbReference>
<dbReference type="Gene3D" id="3.40.630.30">
    <property type="match status" value="1"/>
</dbReference>
<name>A0A7V5H336_CALAY</name>
<reference evidence="2" key="1">
    <citation type="journal article" date="2020" name="mSystems">
        <title>Genome- and Community-Level Interaction Insights into Carbon Utilization and Element Cycling Functions of Hydrothermarchaeota in Hydrothermal Sediment.</title>
        <authorList>
            <person name="Zhou Z."/>
            <person name="Liu Y."/>
            <person name="Xu W."/>
            <person name="Pan J."/>
            <person name="Luo Z.H."/>
            <person name="Li M."/>
        </authorList>
    </citation>
    <scope>NUCLEOTIDE SEQUENCE [LARGE SCALE GENOMIC DNA]</scope>
    <source>
        <strain evidence="2">HyVt-76</strain>
    </source>
</reference>
<feature type="domain" description="BioF2-like acetyltransferase" evidence="1">
    <location>
        <begin position="186"/>
        <end position="329"/>
    </location>
</feature>
<organism evidence="2">
    <name type="scientific">Caldithrix abyssi</name>
    <dbReference type="NCBI Taxonomy" id="187145"/>
    <lineage>
        <taxon>Bacteria</taxon>
        <taxon>Pseudomonadati</taxon>
        <taxon>Calditrichota</taxon>
        <taxon>Calditrichia</taxon>
        <taxon>Calditrichales</taxon>
        <taxon>Calditrichaceae</taxon>
        <taxon>Caldithrix</taxon>
    </lineage>
</organism>